<accession>A0A1H0AF39</accession>
<sequence>MLNKSLTEKAEIFAKDFFSSDTTGHDWFHTDRVRNQAVAIAEEEGASIEKCEIAALLHDIADAKFHESEKAGKEYLKNWLAHQKMSSEEINDILLIISTVSFKGGNNTSPATLEAEIVHDADRLDAIGAIGIARCFMFAGNKNHDMHRPGRASRENMSIEEYRDDNSSAVDHFYEKLLKLKGLMLTASGKKRAELRHNRLVNFLDDFYSEWEGHS</sequence>
<dbReference type="SUPFAM" id="SSF109604">
    <property type="entry name" value="HD-domain/PDEase-like"/>
    <property type="match status" value="1"/>
</dbReference>
<dbReference type="InterPro" id="IPR003607">
    <property type="entry name" value="HD/PDEase_dom"/>
</dbReference>
<dbReference type="SMART" id="SM00471">
    <property type="entry name" value="HDc"/>
    <property type="match status" value="1"/>
</dbReference>
<dbReference type="RefSeq" id="WP_090840171.1">
    <property type="nucleotide sequence ID" value="NZ_FNIL01000001.1"/>
</dbReference>
<dbReference type="Pfam" id="PF01966">
    <property type="entry name" value="HD"/>
    <property type="match status" value="1"/>
</dbReference>
<evidence type="ECO:0000259" key="1">
    <source>
        <dbReference type="PROSITE" id="PS51831"/>
    </source>
</evidence>
<organism evidence="2 3">
    <name type="scientific">Alkalicoccus daliensis</name>
    <dbReference type="NCBI Taxonomy" id="745820"/>
    <lineage>
        <taxon>Bacteria</taxon>
        <taxon>Bacillati</taxon>
        <taxon>Bacillota</taxon>
        <taxon>Bacilli</taxon>
        <taxon>Bacillales</taxon>
        <taxon>Bacillaceae</taxon>
        <taxon>Alkalicoccus</taxon>
    </lineage>
</organism>
<protein>
    <recommendedName>
        <fullName evidence="1">HD domain-containing protein</fullName>
    </recommendedName>
</protein>
<gene>
    <name evidence="2" type="ORF">SAMN04488053_101458</name>
</gene>
<dbReference type="AlphaFoldDB" id="A0A1H0AF39"/>
<dbReference type="PANTHER" id="PTHR33594">
    <property type="entry name" value="SUPERFAMILY HYDROLASE, PUTATIVE (AFU_ORTHOLOGUE AFUA_1G03035)-RELATED"/>
    <property type="match status" value="1"/>
</dbReference>
<evidence type="ECO:0000313" key="2">
    <source>
        <dbReference type="EMBL" id="SDN32037.1"/>
    </source>
</evidence>
<evidence type="ECO:0000313" key="3">
    <source>
        <dbReference type="Proteomes" id="UP000198778"/>
    </source>
</evidence>
<dbReference type="Gene3D" id="1.20.58.1910">
    <property type="match status" value="1"/>
</dbReference>
<dbReference type="Proteomes" id="UP000198778">
    <property type="component" value="Unassembled WGS sequence"/>
</dbReference>
<dbReference type="InterPro" id="IPR006674">
    <property type="entry name" value="HD_domain"/>
</dbReference>
<dbReference type="PANTHER" id="PTHR33594:SF1">
    <property type="entry name" value="HD_PDEASE DOMAIN-CONTAINING PROTEIN"/>
    <property type="match status" value="1"/>
</dbReference>
<dbReference type="EMBL" id="FNIL01000001">
    <property type="protein sequence ID" value="SDN32037.1"/>
    <property type="molecule type" value="Genomic_DNA"/>
</dbReference>
<dbReference type="STRING" id="745820.SAMN04488053_101458"/>
<dbReference type="Gene3D" id="1.10.472.50">
    <property type="entry name" value="HD-domain/PDEase-like"/>
    <property type="match status" value="1"/>
</dbReference>
<dbReference type="PROSITE" id="PS51831">
    <property type="entry name" value="HD"/>
    <property type="match status" value="1"/>
</dbReference>
<keyword evidence="3" id="KW-1185">Reference proteome</keyword>
<proteinExistence type="predicted"/>
<name>A0A1H0AF39_9BACI</name>
<dbReference type="CDD" id="cd00077">
    <property type="entry name" value="HDc"/>
    <property type="match status" value="1"/>
</dbReference>
<dbReference type="OrthoDB" id="9797344at2"/>
<feature type="domain" description="HD" evidence="1">
    <location>
        <begin position="26"/>
        <end position="127"/>
    </location>
</feature>
<reference evidence="3" key="1">
    <citation type="submission" date="2016-10" db="EMBL/GenBank/DDBJ databases">
        <authorList>
            <person name="Varghese N."/>
            <person name="Submissions S."/>
        </authorList>
    </citation>
    <scope>NUCLEOTIDE SEQUENCE [LARGE SCALE GENOMIC DNA]</scope>
    <source>
        <strain evidence="3">CGMCC 1.10369</strain>
    </source>
</reference>